<protein>
    <recommendedName>
        <fullName evidence="1">Spore protein YkvP/CgeB glycosyl transferase-like domain-containing protein</fullName>
    </recommendedName>
</protein>
<feature type="domain" description="Spore protein YkvP/CgeB glycosyl transferase-like" evidence="1">
    <location>
        <begin position="306"/>
        <end position="420"/>
    </location>
</feature>
<gene>
    <name evidence="2" type="ORF">B7O87_01130</name>
</gene>
<dbReference type="InterPro" id="IPR055259">
    <property type="entry name" value="YkvP/CgeB_Glyco_trans-like"/>
</dbReference>
<evidence type="ECO:0000259" key="1">
    <source>
        <dbReference type="Pfam" id="PF13524"/>
    </source>
</evidence>
<sequence length="430" mass="49570">MGKFKILRISQLAYPKALIVFESKHPEVQILPYEEQKRLFFSEKLVYSDSFSRAMRQLGHEADEIVSDVDWIQKTWAKENSVNYSDSSWQEEILLSQISKIRPEILYFQHNPPLPYGVWKNLKHTCPSIKKILVHRAFPGNFNTLGAADLLMVGTRRLVSQYADHDIKAKLLYHYFDEAVPDLLDRPQIKYPLTFLGSSGFSYGISHATRYWLLRTVLEQTQAKMWLEEPLSISPNANPTQQVKKLLSSIIKGFVNFLPRTSQKSLGNAAWLPLKARNLIQSEYEQIELRPTGLKVPEKRLLDLFPQRCHSPVYGLDYYEIIANSLISFNCHTDAAVDQVGNMRMFQATGMGSCLLTDTGDNMSDLFEEDKEVVTYSSKEEALEKIDYLLQNETKCREIASAGQNRTLRDHTALKRCEQIDEWLQEIMMC</sequence>
<organism evidence="2 3">
    <name type="scientific">Cylindrospermopsis raciborskii CENA303</name>
    <dbReference type="NCBI Taxonomy" id="1170769"/>
    <lineage>
        <taxon>Bacteria</taxon>
        <taxon>Bacillati</taxon>
        <taxon>Cyanobacteriota</taxon>
        <taxon>Cyanophyceae</taxon>
        <taxon>Nostocales</taxon>
        <taxon>Aphanizomenonaceae</taxon>
        <taxon>Cylindrospermopsis</taxon>
    </lineage>
</organism>
<dbReference type="Proteomes" id="UP000192997">
    <property type="component" value="Unassembled WGS sequence"/>
</dbReference>
<accession>A0A1X4GIU0</accession>
<evidence type="ECO:0000313" key="3">
    <source>
        <dbReference type="Proteomes" id="UP000192997"/>
    </source>
</evidence>
<comment type="caution">
    <text evidence="2">The sequence shown here is derived from an EMBL/GenBank/DDBJ whole genome shotgun (WGS) entry which is preliminary data.</text>
</comment>
<proteinExistence type="predicted"/>
<evidence type="ECO:0000313" key="2">
    <source>
        <dbReference type="EMBL" id="OSO97112.1"/>
    </source>
</evidence>
<name>A0A1X4GIU0_9CYAN</name>
<reference evidence="3" key="1">
    <citation type="submission" date="2017-04" db="EMBL/GenBank/DDBJ databases">
        <authorList>
            <person name="Abreu V.A."/>
            <person name="Popin R.V."/>
            <person name="Rigonato J."/>
            <person name="Andreote A.P."/>
            <person name="Schaker P.C."/>
            <person name="Hoff-Risseti C."/>
            <person name="Alvarenga D.O."/>
            <person name="Varani A.M."/>
            <person name="Fiore M.F."/>
        </authorList>
    </citation>
    <scope>NUCLEOTIDE SEQUENCE [LARGE SCALE GENOMIC DNA]</scope>
    <source>
        <strain evidence="3">CENA303</strain>
    </source>
</reference>
<dbReference type="RefSeq" id="WP_085726791.1">
    <property type="nucleotide sequence ID" value="NZ_NBYN01000004.1"/>
</dbReference>
<dbReference type="EMBL" id="NBYN01000004">
    <property type="protein sequence ID" value="OSO97112.1"/>
    <property type="molecule type" value="Genomic_DNA"/>
</dbReference>
<dbReference type="Pfam" id="PF13524">
    <property type="entry name" value="Glyco_trans_1_2"/>
    <property type="match status" value="1"/>
</dbReference>
<dbReference type="AlphaFoldDB" id="A0A1X4GIU0"/>